<dbReference type="InterPro" id="IPR000014">
    <property type="entry name" value="PAS"/>
</dbReference>
<proteinExistence type="predicted"/>
<dbReference type="SMART" id="SM00388">
    <property type="entry name" value="HisKA"/>
    <property type="match status" value="1"/>
</dbReference>
<dbReference type="PANTHER" id="PTHR42878">
    <property type="entry name" value="TWO-COMPONENT HISTIDINE KINASE"/>
    <property type="match status" value="1"/>
</dbReference>
<gene>
    <name evidence="16" type="ORF">NM686_013775</name>
</gene>
<organism evidence="16 17">
    <name type="scientific">Methylomonas rapida</name>
    <dbReference type="NCBI Taxonomy" id="2963939"/>
    <lineage>
        <taxon>Bacteria</taxon>
        <taxon>Pseudomonadati</taxon>
        <taxon>Pseudomonadota</taxon>
        <taxon>Gammaproteobacteria</taxon>
        <taxon>Methylococcales</taxon>
        <taxon>Methylococcaceae</taxon>
        <taxon>Methylomonas</taxon>
    </lineage>
</organism>
<reference evidence="16" key="1">
    <citation type="submission" date="2022-11" db="EMBL/GenBank/DDBJ databases">
        <title>Methylomonas rapida sp. nov., Carotenoid-Producing Obligate Methanotrophs with High Growth Characteristics and Biotechnological Potential.</title>
        <authorList>
            <person name="Tikhonova E.N."/>
            <person name="Suleimanov R.Z."/>
            <person name="Miroshnikov K."/>
            <person name="Oshkin I.Y."/>
            <person name="Belova S.E."/>
            <person name="Danilova O.V."/>
            <person name="Ashikhmin A."/>
            <person name="Konopkin A."/>
            <person name="But S.Y."/>
            <person name="Khmelenina V.N."/>
            <person name="Kuznetsov N."/>
            <person name="Pimenov N.V."/>
            <person name="Dedysh S.N."/>
        </authorList>
    </citation>
    <scope>NUCLEOTIDE SEQUENCE</scope>
    <source>
        <strain evidence="16">MP1</strain>
    </source>
</reference>
<dbReference type="GO" id="GO:0005524">
    <property type="term" value="F:ATP binding"/>
    <property type="evidence" value="ECO:0007669"/>
    <property type="project" value="UniProtKB-KW"/>
</dbReference>
<feature type="domain" description="PAS" evidence="15">
    <location>
        <begin position="64"/>
        <end position="100"/>
    </location>
</feature>
<dbReference type="PROSITE" id="PS50112">
    <property type="entry name" value="PAS"/>
    <property type="match status" value="1"/>
</dbReference>
<dbReference type="InterPro" id="IPR003661">
    <property type="entry name" value="HisK_dim/P_dom"/>
</dbReference>
<feature type="domain" description="Histidine kinase" evidence="14">
    <location>
        <begin position="179"/>
        <end position="380"/>
    </location>
</feature>
<dbReference type="InterPro" id="IPR003594">
    <property type="entry name" value="HATPase_dom"/>
</dbReference>
<dbReference type="InterPro" id="IPR050351">
    <property type="entry name" value="BphY/WalK/GraS-like"/>
</dbReference>
<keyword evidence="11" id="KW-0902">Two-component regulatory system</keyword>
<comment type="catalytic activity">
    <reaction evidence="1">
        <text>ATP + protein L-histidine = ADP + protein N-phospho-L-histidine.</text>
        <dbReference type="EC" id="2.7.13.3"/>
    </reaction>
</comment>
<evidence type="ECO:0000313" key="17">
    <source>
        <dbReference type="Proteomes" id="UP001162780"/>
    </source>
</evidence>
<dbReference type="SMART" id="SM00091">
    <property type="entry name" value="PAS"/>
    <property type="match status" value="1"/>
</dbReference>
<dbReference type="SMART" id="SM00387">
    <property type="entry name" value="HATPase_c"/>
    <property type="match status" value="1"/>
</dbReference>
<protein>
    <recommendedName>
        <fullName evidence="3">histidine kinase</fullName>
        <ecNumber evidence="3">2.7.13.3</ecNumber>
    </recommendedName>
</protein>
<keyword evidence="17" id="KW-1185">Reference proteome</keyword>
<evidence type="ECO:0000256" key="5">
    <source>
        <dbReference type="ARBA" id="ARBA00022679"/>
    </source>
</evidence>
<keyword evidence="7" id="KW-0547">Nucleotide-binding</keyword>
<dbReference type="SUPFAM" id="SSF55785">
    <property type="entry name" value="PYP-like sensor domain (PAS domain)"/>
    <property type="match status" value="1"/>
</dbReference>
<feature type="coiled-coil region" evidence="13">
    <location>
        <begin position="26"/>
        <end position="53"/>
    </location>
</feature>
<evidence type="ECO:0000256" key="6">
    <source>
        <dbReference type="ARBA" id="ARBA00022692"/>
    </source>
</evidence>
<name>A0ABY7GDS7_9GAMM</name>
<dbReference type="InterPro" id="IPR035965">
    <property type="entry name" value="PAS-like_dom_sf"/>
</dbReference>
<dbReference type="SUPFAM" id="SSF47384">
    <property type="entry name" value="Homodimeric domain of signal transducing histidine kinase"/>
    <property type="match status" value="1"/>
</dbReference>
<evidence type="ECO:0000256" key="1">
    <source>
        <dbReference type="ARBA" id="ARBA00000085"/>
    </source>
</evidence>
<accession>A0ABY7GDS7</accession>
<dbReference type="CDD" id="cd00082">
    <property type="entry name" value="HisKA"/>
    <property type="match status" value="1"/>
</dbReference>
<evidence type="ECO:0000259" key="14">
    <source>
        <dbReference type="PROSITE" id="PS50109"/>
    </source>
</evidence>
<keyword evidence="5" id="KW-0808">Transferase</keyword>
<dbReference type="PROSITE" id="PS50109">
    <property type="entry name" value="HIS_KIN"/>
    <property type="match status" value="1"/>
</dbReference>
<keyword evidence="10" id="KW-1133">Transmembrane helix</keyword>
<dbReference type="Gene3D" id="3.30.450.20">
    <property type="entry name" value="PAS domain"/>
    <property type="match status" value="1"/>
</dbReference>
<dbReference type="Pfam" id="PF00512">
    <property type="entry name" value="HisKA"/>
    <property type="match status" value="1"/>
</dbReference>
<evidence type="ECO:0000256" key="7">
    <source>
        <dbReference type="ARBA" id="ARBA00022741"/>
    </source>
</evidence>
<dbReference type="Gene3D" id="3.30.565.10">
    <property type="entry name" value="Histidine kinase-like ATPase, C-terminal domain"/>
    <property type="match status" value="1"/>
</dbReference>
<keyword evidence="6" id="KW-0812">Transmembrane</keyword>
<evidence type="ECO:0000256" key="13">
    <source>
        <dbReference type="SAM" id="Coils"/>
    </source>
</evidence>
<dbReference type="EMBL" id="CP113517">
    <property type="protein sequence ID" value="WAR43445.1"/>
    <property type="molecule type" value="Genomic_DNA"/>
</dbReference>
<comment type="subcellular location">
    <subcellularLocation>
        <location evidence="2">Membrane</location>
        <topology evidence="2">Multi-pass membrane protein</topology>
    </subcellularLocation>
</comment>
<dbReference type="Pfam" id="PF13188">
    <property type="entry name" value="PAS_8"/>
    <property type="match status" value="1"/>
</dbReference>
<dbReference type="CDD" id="cd00130">
    <property type="entry name" value="PAS"/>
    <property type="match status" value="1"/>
</dbReference>
<dbReference type="PANTHER" id="PTHR42878:SF7">
    <property type="entry name" value="SENSOR HISTIDINE KINASE GLRK"/>
    <property type="match status" value="1"/>
</dbReference>
<evidence type="ECO:0000256" key="11">
    <source>
        <dbReference type="ARBA" id="ARBA00023012"/>
    </source>
</evidence>
<dbReference type="CDD" id="cd00075">
    <property type="entry name" value="HATPase"/>
    <property type="match status" value="1"/>
</dbReference>
<evidence type="ECO:0000256" key="2">
    <source>
        <dbReference type="ARBA" id="ARBA00004141"/>
    </source>
</evidence>
<keyword evidence="12" id="KW-0472">Membrane</keyword>
<evidence type="ECO:0000259" key="15">
    <source>
        <dbReference type="PROSITE" id="PS50112"/>
    </source>
</evidence>
<evidence type="ECO:0000256" key="12">
    <source>
        <dbReference type="ARBA" id="ARBA00023136"/>
    </source>
</evidence>
<dbReference type="InterPro" id="IPR036097">
    <property type="entry name" value="HisK_dim/P_sf"/>
</dbReference>
<evidence type="ECO:0000313" key="16">
    <source>
        <dbReference type="EMBL" id="WAR43445.1"/>
    </source>
</evidence>
<evidence type="ECO:0000256" key="8">
    <source>
        <dbReference type="ARBA" id="ARBA00022777"/>
    </source>
</evidence>
<dbReference type="RefSeq" id="WP_255188413.1">
    <property type="nucleotide sequence ID" value="NZ_CP113517.1"/>
</dbReference>
<sequence length="402" mass="44504">MSNANLQYQQKSERLADAFRVFNELSENLALSYQGLQEQVAHLNRQLAAAHSERLNTLIEKERLANRLQQILAALPAAVVVLDERGRVVDCNNHAIDFLGEPLLGLPWHEIMARSLFLIADSPHERRLKDGRVVSLTLNHLSNDAEQIILLSDISELRDLQDSLAQQKHLSAMGEMVASLAHQIRTPLATAILYASQWGQPNVPEFKRRQFSAKILERLHYLERQVNDMLIFAKQGRLAMQGFSWHGMLQPVAESMESFDGAFMLDNRVEEQTVLGNEDALRGALLNLLNNAIESGADVISLQAIQLGQDIEITIQDNGPGIDAAAVAKLFEPFYTTKVHGTGLGLAVVDSVVKAHGGRVECRSETGRGCCFTLTLPIAQGQLSLSLSGINRALREEDHETV</sequence>
<dbReference type="PRINTS" id="PR00344">
    <property type="entry name" value="BCTRLSENSOR"/>
</dbReference>
<evidence type="ECO:0000256" key="4">
    <source>
        <dbReference type="ARBA" id="ARBA00022553"/>
    </source>
</evidence>
<dbReference type="InterPro" id="IPR036890">
    <property type="entry name" value="HATPase_C_sf"/>
</dbReference>
<dbReference type="SUPFAM" id="SSF55874">
    <property type="entry name" value="ATPase domain of HSP90 chaperone/DNA topoisomerase II/histidine kinase"/>
    <property type="match status" value="1"/>
</dbReference>
<dbReference type="EC" id="2.7.13.3" evidence="3"/>
<evidence type="ECO:0000256" key="10">
    <source>
        <dbReference type="ARBA" id="ARBA00022989"/>
    </source>
</evidence>
<dbReference type="Pfam" id="PF02518">
    <property type="entry name" value="HATPase_c"/>
    <property type="match status" value="1"/>
</dbReference>
<dbReference type="InterPro" id="IPR004358">
    <property type="entry name" value="Sig_transdc_His_kin-like_C"/>
</dbReference>
<dbReference type="Gene3D" id="1.10.287.130">
    <property type="match status" value="1"/>
</dbReference>
<evidence type="ECO:0000256" key="3">
    <source>
        <dbReference type="ARBA" id="ARBA00012438"/>
    </source>
</evidence>
<keyword evidence="4" id="KW-0597">Phosphoprotein</keyword>
<dbReference type="InterPro" id="IPR005467">
    <property type="entry name" value="His_kinase_dom"/>
</dbReference>
<keyword evidence="8" id="KW-0418">Kinase</keyword>
<evidence type="ECO:0000256" key="9">
    <source>
        <dbReference type="ARBA" id="ARBA00022840"/>
    </source>
</evidence>
<keyword evidence="13" id="KW-0175">Coiled coil</keyword>
<dbReference type="Proteomes" id="UP001162780">
    <property type="component" value="Chromosome"/>
</dbReference>
<keyword evidence="9 16" id="KW-0067">ATP-binding</keyword>